<evidence type="ECO:0000313" key="2">
    <source>
        <dbReference type="Proteomes" id="UP000244060"/>
    </source>
</evidence>
<dbReference type="EMBL" id="QAOT01000018">
    <property type="protein sequence ID" value="PTR14044.1"/>
    <property type="molecule type" value="Genomic_DNA"/>
</dbReference>
<organism evidence="1 2">
    <name type="scientific">Cereibacter azotoformans</name>
    <dbReference type="NCBI Taxonomy" id="43057"/>
    <lineage>
        <taxon>Bacteria</taxon>
        <taxon>Pseudomonadati</taxon>
        <taxon>Pseudomonadota</taxon>
        <taxon>Alphaproteobacteria</taxon>
        <taxon>Rhodobacterales</taxon>
        <taxon>Paracoccaceae</taxon>
        <taxon>Cereibacter</taxon>
    </lineage>
</organism>
<reference evidence="1 2" key="1">
    <citation type="submission" date="2018-04" db="EMBL/GenBank/DDBJ databases">
        <title>Genomic Encyclopedia of Type Strains, Phase III (KMG-III): the genomes of soil and plant-associated and newly described type strains.</title>
        <authorList>
            <person name="Whitman W."/>
        </authorList>
    </citation>
    <scope>NUCLEOTIDE SEQUENCE [LARGE SCALE GENOMIC DNA]</scope>
    <source>
        <strain evidence="1 2">KA25</strain>
    </source>
</reference>
<keyword evidence="2" id="KW-1185">Reference proteome</keyword>
<name>A0A2T5JV43_9RHOB</name>
<evidence type="ECO:0000313" key="1">
    <source>
        <dbReference type="EMBL" id="PTR14044.1"/>
    </source>
</evidence>
<proteinExistence type="predicted"/>
<dbReference type="OrthoDB" id="7857490at2"/>
<sequence length="242" mass="26056">MRTALMRLAGLVAFAGVFLWGVAPAVSGPWPREKGGIFLTLSQQQDEARDSWTGLWAEYGLTERITLGLDAGRSAQGDGKLILWAQKAWERGPHRIAASAGIGASLIAGDVAPLVQVGGGWGRGITTRFGPGWLAAEARAVVTARDVTFSQQVHGRTVATYSYLMPETSAKAEITLGLRPHDRIMWIEQLQLEQGREAGFDARLASSLVYDLSTPLKLELGVILPVSGHADPALKLGIWLDF</sequence>
<comment type="caution">
    <text evidence="1">The sequence shown here is derived from an EMBL/GenBank/DDBJ whole genome shotgun (WGS) entry which is preliminary data.</text>
</comment>
<dbReference type="Proteomes" id="UP000244060">
    <property type="component" value="Unassembled WGS sequence"/>
</dbReference>
<evidence type="ECO:0008006" key="3">
    <source>
        <dbReference type="Google" id="ProtNLM"/>
    </source>
</evidence>
<gene>
    <name evidence="1" type="ORF">C8J28_11839</name>
</gene>
<protein>
    <recommendedName>
        <fullName evidence="3">Cellulose biosynthesis protein BcsS</fullName>
    </recommendedName>
</protein>
<accession>A0A2T5JV43</accession>
<dbReference type="AlphaFoldDB" id="A0A2T5JV43"/>
<dbReference type="RefSeq" id="WP_108221976.1">
    <property type="nucleotide sequence ID" value="NZ_CP090021.1"/>
</dbReference>